<dbReference type="Proteomes" id="UP000095023">
    <property type="component" value="Unassembled WGS sequence"/>
</dbReference>
<evidence type="ECO:0000256" key="1">
    <source>
        <dbReference type="ARBA" id="ARBA00004308"/>
    </source>
</evidence>
<dbReference type="GO" id="GO:0016192">
    <property type="term" value="P:vesicle-mediated transport"/>
    <property type="evidence" value="ECO:0007669"/>
    <property type="project" value="InterPro"/>
</dbReference>
<evidence type="ECO:0000259" key="7">
    <source>
        <dbReference type="Pfam" id="PF01602"/>
    </source>
</evidence>
<dbReference type="Pfam" id="PF01602">
    <property type="entry name" value="Adaptin_N"/>
    <property type="match status" value="1"/>
</dbReference>
<evidence type="ECO:0000256" key="4">
    <source>
        <dbReference type="ARBA" id="ARBA00022927"/>
    </source>
</evidence>
<keyword evidence="9" id="KW-1185">Reference proteome</keyword>
<keyword evidence="3" id="KW-0813">Transport</keyword>
<feature type="region of interest" description="Disordered" evidence="6">
    <location>
        <begin position="657"/>
        <end position="768"/>
    </location>
</feature>
<evidence type="ECO:0000256" key="2">
    <source>
        <dbReference type="ARBA" id="ARBA00006613"/>
    </source>
</evidence>
<protein>
    <recommendedName>
        <fullName evidence="7">Clathrin/coatomer adaptor adaptin-like N-terminal domain-containing protein</fullName>
    </recommendedName>
</protein>
<feature type="domain" description="Clathrin/coatomer adaptor adaptin-like N-terminal" evidence="7">
    <location>
        <begin position="36"/>
        <end position="587"/>
    </location>
</feature>
<evidence type="ECO:0000256" key="3">
    <source>
        <dbReference type="ARBA" id="ARBA00022448"/>
    </source>
</evidence>
<feature type="compositionally biased region" description="Basic and acidic residues" evidence="6">
    <location>
        <begin position="665"/>
        <end position="678"/>
    </location>
</feature>
<evidence type="ECO:0000313" key="8">
    <source>
        <dbReference type="EMBL" id="ODV91414.1"/>
    </source>
</evidence>
<keyword evidence="4" id="KW-0653">Protein transport</keyword>
<dbReference type="InterPro" id="IPR026739">
    <property type="entry name" value="AP_beta"/>
</dbReference>
<reference evidence="9" key="1">
    <citation type="submission" date="2016-02" db="EMBL/GenBank/DDBJ databases">
        <title>Comparative genomics of biotechnologically important yeasts.</title>
        <authorList>
            <consortium name="DOE Joint Genome Institute"/>
            <person name="Riley R."/>
            <person name="Haridas S."/>
            <person name="Wolfe K.H."/>
            <person name="Lopes M.R."/>
            <person name="Hittinger C.T."/>
            <person name="Goker M."/>
            <person name="Salamov A."/>
            <person name="Wisecaver J."/>
            <person name="Long T.M."/>
            <person name="Aerts A.L."/>
            <person name="Barry K."/>
            <person name="Choi C."/>
            <person name="Clum A."/>
            <person name="Coughlan A.Y."/>
            <person name="Deshpande S."/>
            <person name="Douglass A.P."/>
            <person name="Hanson S.J."/>
            <person name="Klenk H.-P."/>
            <person name="Labutti K."/>
            <person name="Lapidus A."/>
            <person name="Lindquist E."/>
            <person name="Lipzen A."/>
            <person name="Meier-Kolthoff J.P."/>
            <person name="Ohm R.A."/>
            <person name="Otillar R.P."/>
            <person name="Pangilinan J."/>
            <person name="Peng Y."/>
            <person name="Rokas A."/>
            <person name="Rosa C.A."/>
            <person name="Scheuner C."/>
            <person name="Sibirny A.A."/>
            <person name="Slot J.C."/>
            <person name="Stielow J.B."/>
            <person name="Sun H."/>
            <person name="Kurtzman C.P."/>
            <person name="Blackwell M."/>
            <person name="Jeffries T.W."/>
            <person name="Grigoriev I.V."/>
        </authorList>
    </citation>
    <scope>NUCLEOTIDE SEQUENCE [LARGE SCALE GENOMIC DNA]</scope>
    <source>
        <strain evidence="9">NRRL Y-17796</strain>
    </source>
</reference>
<comment type="subcellular location">
    <subcellularLocation>
        <location evidence="1">Endomembrane system</location>
    </subcellularLocation>
</comment>
<dbReference type="InterPro" id="IPR002553">
    <property type="entry name" value="Clathrin/coatomer_adapt-like_N"/>
</dbReference>
<comment type="similarity">
    <text evidence="2">Belongs to the adaptor complexes large subunit family.</text>
</comment>
<dbReference type="GO" id="GO:0030117">
    <property type="term" value="C:membrane coat"/>
    <property type="evidence" value="ECO:0007669"/>
    <property type="project" value="InterPro"/>
</dbReference>
<dbReference type="SUPFAM" id="SSF48371">
    <property type="entry name" value="ARM repeat"/>
    <property type="match status" value="1"/>
</dbReference>
<organism evidence="8 9">
    <name type="scientific">Tortispora caseinolytica NRRL Y-17796</name>
    <dbReference type="NCBI Taxonomy" id="767744"/>
    <lineage>
        <taxon>Eukaryota</taxon>
        <taxon>Fungi</taxon>
        <taxon>Dikarya</taxon>
        <taxon>Ascomycota</taxon>
        <taxon>Saccharomycotina</taxon>
        <taxon>Trigonopsidomycetes</taxon>
        <taxon>Trigonopsidales</taxon>
        <taxon>Trigonopsidaceae</taxon>
        <taxon>Tortispora</taxon>
    </lineage>
</organism>
<dbReference type="GO" id="GO:0006886">
    <property type="term" value="P:intracellular protein transport"/>
    <property type="evidence" value="ECO:0007669"/>
    <property type="project" value="InterPro"/>
</dbReference>
<dbReference type="InterPro" id="IPR016024">
    <property type="entry name" value="ARM-type_fold"/>
</dbReference>
<accession>A0A1E4TI27</accession>
<proteinExistence type="inferred from homology"/>
<gene>
    <name evidence="8" type="ORF">CANCADRAFT_20434</name>
</gene>
<evidence type="ECO:0000313" key="9">
    <source>
        <dbReference type="Proteomes" id="UP000095023"/>
    </source>
</evidence>
<dbReference type="Gene3D" id="1.25.10.10">
    <property type="entry name" value="Leucine-rich Repeat Variant"/>
    <property type="match status" value="1"/>
</dbReference>
<feature type="compositionally biased region" description="Polar residues" evidence="6">
    <location>
        <begin position="691"/>
        <end position="700"/>
    </location>
</feature>
<dbReference type="PANTHER" id="PTHR11134">
    <property type="entry name" value="ADAPTOR COMPLEX SUBUNIT BETA FAMILY MEMBER"/>
    <property type="match status" value="1"/>
</dbReference>
<dbReference type="AlphaFoldDB" id="A0A1E4TI27"/>
<dbReference type="GO" id="GO:0012505">
    <property type="term" value="C:endomembrane system"/>
    <property type="evidence" value="ECO:0007669"/>
    <property type="project" value="UniProtKB-SubCell"/>
</dbReference>
<feature type="compositionally biased region" description="Acidic residues" evidence="6">
    <location>
        <begin position="720"/>
        <end position="768"/>
    </location>
</feature>
<dbReference type="EMBL" id="KV453842">
    <property type="protein sequence ID" value="ODV91414.1"/>
    <property type="molecule type" value="Genomic_DNA"/>
</dbReference>
<feature type="non-terminal residue" evidence="8">
    <location>
        <position position="768"/>
    </location>
</feature>
<keyword evidence="5" id="KW-0472">Membrane</keyword>
<dbReference type="OrthoDB" id="10254310at2759"/>
<evidence type="ECO:0000256" key="5">
    <source>
        <dbReference type="ARBA" id="ARBA00023136"/>
    </source>
</evidence>
<sequence length="768" mass="85128">MAEAFSRISAFFESAKEIADEAAGNIGTSAKPGSLSTSEIQKLLNSRSDRNVLTGLKYVTSLATADQDASEFFADVVKNVASPNMEARQLVYSYLIRYADREPDLALLSINTIQKSLGDKNPHARAIAIRVMSAIRVVSISGIVTLGIQRCVQDMSPIVRRAAALAIINASEIDPSNRSSLLEHLPTLLGDADASVVGSAFLVFVRLCPDRYDILHSRFRHSCRILPAMDQWSQLIAINVLTRYYNKIPWSKELNPDMVLFLETIKPLLCNSLDSVAVAVATTYFYLAPEKYLQYVAEPLACRIVQNDSQAHVLELHEVVVQIALKCPHIFAPWIHCFFILPNPDSADTPLASRIYALKLEMISLLCTESNISTVMNELGHYIFSSTSVALTSEAVKNVGRIASKSPEIAQGCLNWLLKIIKTAAVATTSTSANPVLLCECVPVIRYIVQLDPDRYSNVVVKLASLLVTPGLEVDEARSSIIWLVGELGSYPTVQKIAPDILKILAKNFMDESETCKHQILLLAAKLYSYYVQEQGKDLVDRVLKGGSDDICSNEITLLFNYIILLARYDVSFDLRDRARLFKALLADPTSSAASDPDSSAAASAALAALLLQARKPRPKMEYESSMSQDLTIGTASQVLQKALDGYYQNQEIPDWATSAPGINMRDDDKVYHNEPRKVSSNSHAQRDNRATIQQPSNGSIKLRSLDDFFAETPAASGDVSEEEEEEEEEDEDEEEEDEDDEEEEEAEEEEEEEEEEAEEEEEDEDED</sequence>
<evidence type="ECO:0000256" key="6">
    <source>
        <dbReference type="SAM" id="MobiDB-lite"/>
    </source>
</evidence>
<dbReference type="InterPro" id="IPR011989">
    <property type="entry name" value="ARM-like"/>
</dbReference>
<name>A0A1E4TI27_9ASCO</name>